<dbReference type="GO" id="GO:0004527">
    <property type="term" value="F:exonuclease activity"/>
    <property type="evidence" value="ECO:0007669"/>
    <property type="project" value="InterPro"/>
</dbReference>
<dbReference type="PANTHER" id="PTHR12801">
    <property type="entry name" value="RNA EXONUCLEASE REXO1 / RECO3 FAMILY MEMBER-RELATED"/>
    <property type="match status" value="1"/>
</dbReference>
<evidence type="ECO:0000256" key="5">
    <source>
        <dbReference type="ARBA" id="ARBA00023242"/>
    </source>
</evidence>
<reference evidence="6 7" key="1">
    <citation type="submission" date="2013-11" db="EMBL/GenBank/DDBJ databases">
        <title>Draft genome of the bovine lungworm Dictyocaulus viviparus.</title>
        <authorList>
            <person name="Mitreva M."/>
        </authorList>
    </citation>
    <scope>NUCLEOTIDE SEQUENCE [LARGE SCALE GENOMIC DNA]</scope>
    <source>
        <strain evidence="6 7">HannoverDv2000</strain>
    </source>
</reference>
<dbReference type="EMBL" id="KN716934">
    <property type="protein sequence ID" value="KJH41005.1"/>
    <property type="molecule type" value="Genomic_DNA"/>
</dbReference>
<evidence type="ECO:0000313" key="7">
    <source>
        <dbReference type="Proteomes" id="UP000053766"/>
    </source>
</evidence>
<dbReference type="OrthoDB" id="206335at2759"/>
<name>A0A0D8X8U5_DICVI</name>
<dbReference type="PANTHER" id="PTHR12801:SF115">
    <property type="entry name" value="FI18136P1-RELATED"/>
    <property type="match status" value="1"/>
</dbReference>
<dbReference type="Proteomes" id="UP000053766">
    <property type="component" value="Unassembled WGS sequence"/>
</dbReference>
<keyword evidence="7" id="KW-1185">Reference proteome</keyword>
<dbReference type="Gene3D" id="3.30.420.10">
    <property type="entry name" value="Ribonuclease H-like superfamily/Ribonuclease H"/>
    <property type="match status" value="1"/>
</dbReference>
<protein>
    <recommendedName>
        <fullName evidence="8">Exonuclease domain-containing protein</fullName>
    </recommendedName>
</protein>
<dbReference type="InterPro" id="IPR036397">
    <property type="entry name" value="RNaseH_sf"/>
</dbReference>
<dbReference type="STRING" id="29172.A0A0D8X8U5"/>
<organism evidence="6 7">
    <name type="scientific">Dictyocaulus viviparus</name>
    <name type="common">Bovine lungworm</name>
    <dbReference type="NCBI Taxonomy" id="29172"/>
    <lineage>
        <taxon>Eukaryota</taxon>
        <taxon>Metazoa</taxon>
        <taxon>Ecdysozoa</taxon>
        <taxon>Nematoda</taxon>
        <taxon>Chromadorea</taxon>
        <taxon>Rhabditida</taxon>
        <taxon>Rhabditina</taxon>
        <taxon>Rhabditomorpha</taxon>
        <taxon>Strongyloidea</taxon>
        <taxon>Metastrongylidae</taxon>
        <taxon>Dictyocaulus</taxon>
    </lineage>
</organism>
<evidence type="ECO:0000256" key="4">
    <source>
        <dbReference type="ARBA" id="ARBA00022801"/>
    </source>
</evidence>
<comment type="similarity">
    <text evidence="2">Belongs to the REXO1/REXO3 family.</text>
</comment>
<evidence type="ECO:0008006" key="8">
    <source>
        <dbReference type="Google" id="ProtNLM"/>
    </source>
</evidence>
<proteinExistence type="inferred from homology"/>
<accession>A0A0D8X8U5</accession>
<evidence type="ECO:0000313" key="6">
    <source>
        <dbReference type="EMBL" id="KJH41005.1"/>
    </source>
</evidence>
<evidence type="ECO:0000256" key="2">
    <source>
        <dbReference type="ARBA" id="ARBA00006357"/>
    </source>
</evidence>
<keyword evidence="4" id="KW-0378">Hydrolase</keyword>
<keyword evidence="3" id="KW-0540">Nuclease</keyword>
<dbReference type="GO" id="GO:0005634">
    <property type="term" value="C:nucleus"/>
    <property type="evidence" value="ECO:0007669"/>
    <property type="project" value="UniProtKB-SubCell"/>
</dbReference>
<dbReference type="InterPro" id="IPR047021">
    <property type="entry name" value="REXO1/3/4-like"/>
</dbReference>
<keyword evidence="5" id="KW-0539">Nucleus</keyword>
<reference evidence="7" key="2">
    <citation type="journal article" date="2016" name="Sci. Rep.">
        <title>Dictyocaulus viviparus genome, variome and transcriptome elucidate lungworm biology and support future intervention.</title>
        <authorList>
            <person name="McNulty S.N."/>
            <person name="Strube C."/>
            <person name="Rosa B.A."/>
            <person name="Martin J.C."/>
            <person name="Tyagi R."/>
            <person name="Choi Y.J."/>
            <person name="Wang Q."/>
            <person name="Hallsworth Pepin K."/>
            <person name="Zhang X."/>
            <person name="Ozersky P."/>
            <person name="Wilson R.K."/>
            <person name="Sternberg P.W."/>
            <person name="Gasser R.B."/>
            <person name="Mitreva M."/>
        </authorList>
    </citation>
    <scope>NUCLEOTIDE SEQUENCE [LARGE SCALE GENOMIC DNA]</scope>
    <source>
        <strain evidence="7">HannoverDv2000</strain>
    </source>
</reference>
<evidence type="ECO:0000256" key="1">
    <source>
        <dbReference type="ARBA" id="ARBA00004123"/>
    </source>
</evidence>
<evidence type="ECO:0000256" key="3">
    <source>
        <dbReference type="ARBA" id="ARBA00022722"/>
    </source>
</evidence>
<sequence>MIVVKKLNFYGGAEHLLERRFIAARFELLSDESFSLDNNQLAAKGMCYAIDCEFVYTTWGKEPARITVVDVLRNKVLDCVFRTVHELIDPNTQYSGLTAEEIEGSDVSLDNMWQVVRIQTICHTDTTKESYLLQFSATLDLIGLCDPCRQIEGSDVSLDNRSPFRGGQFEHNYDWPRPRKRSKSSAHCARRSRRHFSSVQVEVMTEANI</sequence>
<dbReference type="GO" id="GO:0003676">
    <property type="term" value="F:nucleic acid binding"/>
    <property type="evidence" value="ECO:0007669"/>
    <property type="project" value="InterPro"/>
</dbReference>
<dbReference type="AlphaFoldDB" id="A0A0D8X8U5"/>
<gene>
    <name evidence="6" type="ORF">DICVIV_13032</name>
</gene>
<comment type="subcellular location">
    <subcellularLocation>
        <location evidence="1">Nucleus</location>
    </subcellularLocation>
</comment>